<dbReference type="AlphaFoldDB" id="A0A852TPR6"/>
<feature type="transmembrane region" description="Helical" evidence="1">
    <location>
        <begin position="62"/>
        <end position="79"/>
    </location>
</feature>
<reference evidence="3" key="1">
    <citation type="submission" date="2020-07" db="EMBL/GenBank/DDBJ databases">
        <authorList>
            <person name="Partida-Martinez L."/>
            <person name="Huntemann M."/>
            <person name="Clum A."/>
            <person name="Wang J."/>
            <person name="Palaniappan K."/>
            <person name="Ritter S."/>
            <person name="Chen I.-M."/>
            <person name="Stamatis D."/>
            <person name="Reddy T."/>
            <person name="O'Malley R."/>
            <person name="Daum C."/>
            <person name="Shapiro N."/>
            <person name="Ivanova N."/>
            <person name="Kyrpides N."/>
            <person name="Woyke T."/>
        </authorList>
    </citation>
    <scope>NUCLEOTIDE SEQUENCE [LARGE SCALE GENOMIC DNA]</scope>
    <source>
        <strain evidence="3">AT2.8</strain>
    </source>
</reference>
<feature type="transmembrane region" description="Helical" evidence="1">
    <location>
        <begin position="99"/>
        <end position="117"/>
    </location>
</feature>
<keyword evidence="1" id="KW-1133">Transmembrane helix</keyword>
<feature type="transmembrane region" description="Helical" evidence="1">
    <location>
        <begin position="36"/>
        <end position="53"/>
    </location>
</feature>
<name>A0A852TPR6_9BACI</name>
<feature type="transmembrane region" description="Helical" evidence="1">
    <location>
        <begin position="124"/>
        <end position="146"/>
    </location>
</feature>
<evidence type="ECO:0000256" key="1">
    <source>
        <dbReference type="SAM" id="Phobius"/>
    </source>
</evidence>
<keyword evidence="1" id="KW-0812">Transmembrane</keyword>
<comment type="caution">
    <text evidence="2">The sequence shown here is derived from an EMBL/GenBank/DDBJ whole genome shotgun (WGS) entry which is preliminary data.</text>
</comment>
<proteinExistence type="predicted"/>
<dbReference type="Proteomes" id="UP000548423">
    <property type="component" value="Unassembled WGS sequence"/>
</dbReference>
<dbReference type="InterPro" id="IPR048147">
    <property type="entry name" value="CBO0543-like"/>
</dbReference>
<dbReference type="EMBL" id="JACCBX010000026">
    <property type="protein sequence ID" value="NYE09646.1"/>
    <property type="molecule type" value="Genomic_DNA"/>
</dbReference>
<gene>
    <name evidence="2" type="ORF">F4694_006549</name>
</gene>
<evidence type="ECO:0000313" key="2">
    <source>
        <dbReference type="EMBL" id="NYE09646.1"/>
    </source>
</evidence>
<keyword evidence="1" id="KW-0472">Membrane</keyword>
<sequence>MNKSFPSFDEVQKAREKFSDLAYQHWVHDDLFTWKWYLLLFLSLFPWIIWWILVDKKRLPEIVLYGALIMVPTYVLDNIGTDLMWWEYPDKLFQMIPPLLPADLTLVPCSMMLIYQWSKSWKSFLIFNFLLSLFSTFMGETLFIWLNFYELITWKLIYSLIFYNLGGIAIRWLVLKIFSISKTK</sequence>
<feature type="transmembrane region" description="Helical" evidence="1">
    <location>
        <begin position="152"/>
        <end position="174"/>
    </location>
</feature>
<accession>A0A852TPR6</accession>
<organism evidence="2 3">
    <name type="scientific">Neobacillus niacini</name>
    <dbReference type="NCBI Taxonomy" id="86668"/>
    <lineage>
        <taxon>Bacteria</taxon>
        <taxon>Bacillati</taxon>
        <taxon>Bacillota</taxon>
        <taxon>Bacilli</taxon>
        <taxon>Bacillales</taxon>
        <taxon>Bacillaceae</taxon>
        <taxon>Neobacillus</taxon>
    </lineage>
</organism>
<evidence type="ECO:0008006" key="4">
    <source>
        <dbReference type="Google" id="ProtNLM"/>
    </source>
</evidence>
<evidence type="ECO:0000313" key="3">
    <source>
        <dbReference type="Proteomes" id="UP000548423"/>
    </source>
</evidence>
<dbReference type="NCBIfam" id="NF041644">
    <property type="entry name" value="CBO0543_fam"/>
    <property type="match status" value="1"/>
</dbReference>
<protein>
    <recommendedName>
        <fullName evidence="4">Transmembrane protein</fullName>
    </recommendedName>
</protein>
<reference evidence="3" key="2">
    <citation type="submission" date="2020-08" db="EMBL/GenBank/DDBJ databases">
        <title>The Agave Microbiome: Exploring the role of microbial communities in plant adaptations to desert environments.</title>
        <authorList>
            <person name="Partida-Martinez L.P."/>
        </authorList>
    </citation>
    <scope>NUCLEOTIDE SEQUENCE [LARGE SCALE GENOMIC DNA]</scope>
    <source>
        <strain evidence="3">AT2.8</strain>
    </source>
</reference>